<name>A0A1Y2FBS0_PROLT</name>
<feature type="domain" description="Zn(2)-C6 fungal-type" evidence="8">
    <location>
        <begin position="54"/>
        <end position="86"/>
    </location>
</feature>
<evidence type="ECO:0000313" key="10">
    <source>
        <dbReference type="Proteomes" id="UP000193685"/>
    </source>
</evidence>
<feature type="region of interest" description="Disordered" evidence="7">
    <location>
        <begin position="1"/>
        <end position="53"/>
    </location>
</feature>
<feature type="region of interest" description="Disordered" evidence="7">
    <location>
        <begin position="633"/>
        <end position="658"/>
    </location>
</feature>
<proteinExistence type="predicted"/>
<keyword evidence="2" id="KW-0805">Transcription regulation</keyword>
<dbReference type="InterPro" id="IPR001138">
    <property type="entry name" value="Zn2Cys6_DnaBD"/>
</dbReference>
<dbReference type="GeneID" id="63786142"/>
<comment type="caution">
    <text evidence="9">The sequence shown here is derived from an EMBL/GenBank/DDBJ whole genome shotgun (WGS) entry which is preliminary data.</text>
</comment>
<evidence type="ECO:0000259" key="8">
    <source>
        <dbReference type="PROSITE" id="PS50048"/>
    </source>
</evidence>
<dbReference type="RefSeq" id="XP_040724529.1">
    <property type="nucleotide sequence ID" value="XM_040869543.1"/>
</dbReference>
<dbReference type="AlphaFoldDB" id="A0A1Y2FBS0"/>
<dbReference type="PROSITE" id="PS00463">
    <property type="entry name" value="ZN2_CY6_FUNGAL_1"/>
    <property type="match status" value="1"/>
</dbReference>
<accession>A0A1Y2FBS0</accession>
<dbReference type="OrthoDB" id="8062037at2759"/>
<dbReference type="Proteomes" id="UP000193685">
    <property type="component" value="Unassembled WGS sequence"/>
</dbReference>
<feature type="compositionally biased region" description="Polar residues" evidence="7">
    <location>
        <begin position="1"/>
        <end position="10"/>
    </location>
</feature>
<dbReference type="OMA" id="RERTWIC"/>
<dbReference type="PANTHER" id="PTHR31845:SF39">
    <property type="entry name" value="TRANSCRIPTION FACTOR PBCR-RELATED"/>
    <property type="match status" value="1"/>
</dbReference>
<protein>
    <recommendedName>
        <fullName evidence="8">Zn(2)-C6 fungal-type domain-containing protein</fullName>
    </recommendedName>
</protein>
<comment type="subcellular location">
    <subcellularLocation>
        <location evidence="1">Nucleus</location>
    </subcellularLocation>
</comment>
<dbReference type="InterPro" id="IPR036864">
    <property type="entry name" value="Zn2-C6_fun-type_DNA-bd_sf"/>
</dbReference>
<dbReference type="GO" id="GO:0008270">
    <property type="term" value="F:zinc ion binding"/>
    <property type="evidence" value="ECO:0007669"/>
    <property type="project" value="InterPro"/>
</dbReference>
<organism evidence="9 10">
    <name type="scientific">Protomyces lactucae-debilis</name>
    <dbReference type="NCBI Taxonomy" id="2754530"/>
    <lineage>
        <taxon>Eukaryota</taxon>
        <taxon>Fungi</taxon>
        <taxon>Dikarya</taxon>
        <taxon>Ascomycota</taxon>
        <taxon>Taphrinomycotina</taxon>
        <taxon>Taphrinomycetes</taxon>
        <taxon>Taphrinales</taxon>
        <taxon>Protomycetaceae</taxon>
        <taxon>Protomyces</taxon>
    </lineage>
</organism>
<keyword evidence="10" id="KW-1185">Reference proteome</keyword>
<keyword evidence="4" id="KW-0804">Transcription</keyword>
<feature type="compositionally biased region" description="Polar residues" evidence="7">
    <location>
        <begin position="633"/>
        <end position="650"/>
    </location>
</feature>
<keyword evidence="6" id="KW-0175">Coiled coil</keyword>
<dbReference type="PANTHER" id="PTHR31845">
    <property type="entry name" value="FINGER DOMAIN PROTEIN, PUTATIVE-RELATED"/>
    <property type="match status" value="1"/>
</dbReference>
<evidence type="ECO:0000256" key="6">
    <source>
        <dbReference type="SAM" id="Coils"/>
    </source>
</evidence>
<dbReference type="GO" id="GO:0005634">
    <property type="term" value="C:nucleus"/>
    <property type="evidence" value="ECO:0007669"/>
    <property type="project" value="UniProtKB-SubCell"/>
</dbReference>
<feature type="compositionally biased region" description="Basic and acidic residues" evidence="7">
    <location>
        <begin position="38"/>
        <end position="47"/>
    </location>
</feature>
<sequence length="742" mass="81902">MAAQQMQFREQTAMDEQDHDSSMSVDEDHSNPESQSPKPDRGRKDKGAQPGRVACGRCRRLKVKCRYKDEEASCLRCTSSKQECIEAVSQRKPKRKMDAKAAHYEETIRNLQETINQLQRERVSGSSASSIRPAILPFNQPFQSSASPLYTTTSNARAEVPIHLPVPKAGVQNTSPGLGLPSLPAYDGSVASQPPAQHENGLGATFSGQSVPASEANQGVSEFINNGLITQSQAQAFFDRARYGQIASYGALAIPEKISFADVRRCRPLVAMCAVAVGAQEDSKELYLELVSQCKRKILNEYYIQGSRKLDVLQAMLLANERFSFSAGAPHVSMTFALIAYELTLDLGMHTPTTRVREDAWDDLEYERTFMGVFMTLSCMMLASKRQPERVPWNSWHSTCKARLEASNKHDRICAKLTVVPRIGREIFECIDCLTPAIVRSFQQRIVEFQAELVDATHPMLQICTGMLTLTLHEGYIFGVRNPQEAGSDRTQLLLSMQHICNALENVIDTINRISNLAAYPAFFAFKPHSALVALAKVQRHLGINDGQVQHYAELVERGLFVPDGSAPRSHITALLIGKTKQIVHWYNTAAEVNATDSLFDILGMHKDPNQRNVTMQPQMCGADRTVYTPAPVQTSDRSSFASGQPSDRQPGSYLSPPISESAQLMIHQQGLYDGTAQPGSVLQPQLGASDQQQGAGSDFVPFNMMTGWPNNASTGAFNFTDQAATDLWYFSELNGMPIIGV</sequence>
<evidence type="ECO:0000256" key="5">
    <source>
        <dbReference type="ARBA" id="ARBA00023242"/>
    </source>
</evidence>
<dbReference type="SUPFAM" id="SSF57701">
    <property type="entry name" value="Zn2/Cys6 DNA-binding domain"/>
    <property type="match status" value="1"/>
</dbReference>
<keyword evidence="3" id="KW-0238">DNA-binding</keyword>
<dbReference type="CDD" id="cd00067">
    <property type="entry name" value="GAL4"/>
    <property type="match status" value="1"/>
</dbReference>
<reference evidence="9 10" key="1">
    <citation type="submission" date="2016-07" db="EMBL/GenBank/DDBJ databases">
        <title>Pervasive Adenine N6-methylation of Active Genes in Fungi.</title>
        <authorList>
            <consortium name="DOE Joint Genome Institute"/>
            <person name="Mondo S.J."/>
            <person name="Dannebaum R.O."/>
            <person name="Kuo R.C."/>
            <person name="Labutti K."/>
            <person name="Haridas S."/>
            <person name="Kuo A."/>
            <person name="Salamov A."/>
            <person name="Ahrendt S.R."/>
            <person name="Lipzen A."/>
            <person name="Sullivan W."/>
            <person name="Andreopoulos W.B."/>
            <person name="Clum A."/>
            <person name="Lindquist E."/>
            <person name="Daum C."/>
            <person name="Ramamoorthy G.K."/>
            <person name="Gryganskyi A."/>
            <person name="Culley D."/>
            <person name="Magnuson J.K."/>
            <person name="James T.Y."/>
            <person name="O'Malley M.A."/>
            <person name="Stajich J.E."/>
            <person name="Spatafora J.W."/>
            <person name="Visel A."/>
            <person name="Grigoriev I.V."/>
        </authorList>
    </citation>
    <scope>NUCLEOTIDE SEQUENCE [LARGE SCALE GENOMIC DNA]</scope>
    <source>
        <strain evidence="9 10">12-1054</strain>
    </source>
</reference>
<feature type="coiled-coil region" evidence="6">
    <location>
        <begin position="94"/>
        <end position="128"/>
    </location>
</feature>
<feature type="compositionally biased region" description="Polar residues" evidence="7">
    <location>
        <begin position="678"/>
        <end position="696"/>
    </location>
</feature>
<evidence type="ECO:0000256" key="1">
    <source>
        <dbReference type="ARBA" id="ARBA00004123"/>
    </source>
</evidence>
<dbReference type="PROSITE" id="PS50048">
    <property type="entry name" value="ZN2_CY6_FUNGAL_2"/>
    <property type="match status" value="1"/>
</dbReference>
<evidence type="ECO:0000256" key="7">
    <source>
        <dbReference type="SAM" id="MobiDB-lite"/>
    </source>
</evidence>
<evidence type="ECO:0000256" key="2">
    <source>
        <dbReference type="ARBA" id="ARBA00023015"/>
    </source>
</evidence>
<dbReference type="EMBL" id="MCFI01000012">
    <property type="protein sequence ID" value="ORY80884.1"/>
    <property type="molecule type" value="Genomic_DNA"/>
</dbReference>
<evidence type="ECO:0000256" key="4">
    <source>
        <dbReference type="ARBA" id="ARBA00023163"/>
    </source>
</evidence>
<dbReference type="SMART" id="SM00066">
    <property type="entry name" value="GAL4"/>
    <property type="match status" value="1"/>
</dbReference>
<gene>
    <name evidence="9" type="ORF">BCR37DRAFT_380737</name>
</gene>
<evidence type="ECO:0000256" key="3">
    <source>
        <dbReference type="ARBA" id="ARBA00023125"/>
    </source>
</evidence>
<dbReference type="STRING" id="56484.A0A1Y2FBS0"/>
<dbReference type="GO" id="GO:0000981">
    <property type="term" value="F:DNA-binding transcription factor activity, RNA polymerase II-specific"/>
    <property type="evidence" value="ECO:0007669"/>
    <property type="project" value="InterPro"/>
</dbReference>
<dbReference type="InterPro" id="IPR051089">
    <property type="entry name" value="prtT"/>
</dbReference>
<feature type="region of interest" description="Disordered" evidence="7">
    <location>
        <begin position="677"/>
        <end position="699"/>
    </location>
</feature>
<evidence type="ECO:0000313" key="9">
    <source>
        <dbReference type="EMBL" id="ORY80884.1"/>
    </source>
</evidence>
<dbReference type="Gene3D" id="4.10.240.10">
    <property type="entry name" value="Zn(2)-C6 fungal-type DNA-binding domain"/>
    <property type="match status" value="1"/>
</dbReference>
<keyword evidence="5" id="KW-0539">Nucleus</keyword>
<dbReference type="CDD" id="cd12148">
    <property type="entry name" value="fungal_TF_MHR"/>
    <property type="match status" value="1"/>
</dbReference>
<dbReference type="GO" id="GO:0000976">
    <property type="term" value="F:transcription cis-regulatory region binding"/>
    <property type="evidence" value="ECO:0007669"/>
    <property type="project" value="TreeGrafter"/>
</dbReference>